<gene>
    <name evidence="1" type="ORF">BofuT4_uP001730.1</name>
</gene>
<organism evidence="1 2">
    <name type="scientific">Botryotinia fuckeliana (strain T4)</name>
    <name type="common">Noble rot fungus</name>
    <name type="synonym">Botrytis cinerea</name>
    <dbReference type="NCBI Taxonomy" id="999810"/>
    <lineage>
        <taxon>Eukaryota</taxon>
        <taxon>Fungi</taxon>
        <taxon>Dikarya</taxon>
        <taxon>Ascomycota</taxon>
        <taxon>Pezizomycotina</taxon>
        <taxon>Leotiomycetes</taxon>
        <taxon>Helotiales</taxon>
        <taxon>Sclerotiniaceae</taxon>
        <taxon>Botrytis</taxon>
    </lineage>
</organism>
<accession>G2YM78</accession>
<dbReference type="AlphaFoldDB" id="G2YM78"/>
<dbReference type="HOGENOM" id="CLU_2793719_0_0_1"/>
<dbReference type="EMBL" id="FQ790344">
    <property type="protein sequence ID" value="CCD52726.1"/>
    <property type="molecule type" value="Genomic_DNA"/>
</dbReference>
<evidence type="ECO:0000313" key="1">
    <source>
        <dbReference type="EMBL" id="CCD52726.1"/>
    </source>
</evidence>
<dbReference type="InParanoid" id="G2YM78"/>
<reference evidence="2" key="1">
    <citation type="journal article" date="2011" name="PLoS Genet.">
        <title>Genomic analysis of the necrotrophic fungal pathogens Sclerotinia sclerotiorum and Botrytis cinerea.</title>
        <authorList>
            <person name="Amselem J."/>
            <person name="Cuomo C.A."/>
            <person name="van Kan J.A."/>
            <person name="Viaud M."/>
            <person name="Benito E.P."/>
            <person name="Couloux A."/>
            <person name="Coutinho P.M."/>
            <person name="de Vries R.P."/>
            <person name="Dyer P.S."/>
            <person name="Fillinger S."/>
            <person name="Fournier E."/>
            <person name="Gout L."/>
            <person name="Hahn M."/>
            <person name="Kohn L."/>
            <person name="Lapalu N."/>
            <person name="Plummer K.M."/>
            <person name="Pradier J.M."/>
            <person name="Quevillon E."/>
            <person name="Sharon A."/>
            <person name="Simon A."/>
            <person name="ten Have A."/>
            <person name="Tudzynski B."/>
            <person name="Tudzynski P."/>
            <person name="Wincker P."/>
            <person name="Andrew M."/>
            <person name="Anthouard V."/>
            <person name="Beever R.E."/>
            <person name="Beffa R."/>
            <person name="Benoit I."/>
            <person name="Bouzid O."/>
            <person name="Brault B."/>
            <person name="Chen Z."/>
            <person name="Choquer M."/>
            <person name="Collemare J."/>
            <person name="Cotton P."/>
            <person name="Danchin E.G."/>
            <person name="Da Silva C."/>
            <person name="Gautier A."/>
            <person name="Giraud C."/>
            <person name="Giraud T."/>
            <person name="Gonzalez C."/>
            <person name="Grossetete S."/>
            <person name="Guldener U."/>
            <person name="Henrissat B."/>
            <person name="Howlett B.J."/>
            <person name="Kodira C."/>
            <person name="Kretschmer M."/>
            <person name="Lappartient A."/>
            <person name="Leroch M."/>
            <person name="Levis C."/>
            <person name="Mauceli E."/>
            <person name="Neuveglise C."/>
            <person name="Oeser B."/>
            <person name="Pearson M."/>
            <person name="Poulain J."/>
            <person name="Poussereau N."/>
            <person name="Quesneville H."/>
            <person name="Rascle C."/>
            <person name="Schumacher J."/>
            <person name="Segurens B."/>
            <person name="Sexton A."/>
            <person name="Silva E."/>
            <person name="Sirven C."/>
            <person name="Soanes D.M."/>
            <person name="Talbot N.J."/>
            <person name="Templeton M."/>
            <person name="Yandava C."/>
            <person name="Yarden O."/>
            <person name="Zeng Q."/>
            <person name="Rollins J.A."/>
            <person name="Lebrun M.H."/>
            <person name="Dickman M."/>
        </authorList>
    </citation>
    <scope>NUCLEOTIDE SEQUENCE [LARGE SCALE GENOMIC DNA]</scope>
    <source>
        <strain evidence="2">T4</strain>
    </source>
</reference>
<name>G2YM78_BOTF4</name>
<sequence length="68" mass="7504">MQFLETVRPFRYDIDGVALASSNKLKLSKQEAVPELEYYQGQETPTVNPSIPHGRDVQTAIAGAKPTT</sequence>
<protein>
    <submittedName>
        <fullName evidence="1">Uncharacterized protein</fullName>
    </submittedName>
</protein>
<proteinExistence type="predicted"/>
<evidence type="ECO:0000313" key="2">
    <source>
        <dbReference type="Proteomes" id="UP000008177"/>
    </source>
</evidence>
<dbReference type="Proteomes" id="UP000008177">
    <property type="component" value="Unplaced contigs"/>
</dbReference>